<feature type="repeat" description="CXXCXGXG motif" evidence="6">
    <location>
        <begin position="168"/>
        <end position="175"/>
    </location>
</feature>
<dbReference type="CDD" id="cd10719">
    <property type="entry name" value="DnaJ_zf"/>
    <property type="match status" value="1"/>
</dbReference>
<keyword evidence="3 6" id="KW-0863">Zinc-finger</keyword>
<evidence type="ECO:0000256" key="3">
    <source>
        <dbReference type="ARBA" id="ARBA00022771"/>
    </source>
</evidence>
<keyword evidence="11" id="KW-1185">Reference proteome</keyword>
<dbReference type="InterPro" id="IPR002939">
    <property type="entry name" value="DnaJ_C"/>
</dbReference>
<dbReference type="SUPFAM" id="SSF57938">
    <property type="entry name" value="DnaJ/Hsp40 cysteine-rich domain"/>
    <property type="match status" value="1"/>
</dbReference>
<dbReference type="NCBIfam" id="TIGR02349">
    <property type="entry name" value="DnaJ_bact"/>
    <property type="match status" value="1"/>
</dbReference>
<dbReference type="HAMAP" id="MF_01152">
    <property type="entry name" value="DnaJ"/>
    <property type="match status" value="1"/>
</dbReference>
<keyword evidence="6" id="KW-0963">Cytoplasm</keyword>
<evidence type="ECO:0000256" key="2">
    <source>
        <dbReference type="ARBA" id="ARBA00022737"/>
    </source>
</evidence>
<dbReference type="SMART" id="SM00271">
    <property type="entry name" value="DnaJ"/>
    <property type="match status" value="1"/>
</dbReference>
<sequence length="364" mass="39531">MSKADYYDILGVKKDASADEIKKAFRRKAVELHPDKGGDEKAFKEVNEAYEVLKDKEKRQRYDQFGHAGVGGNGGGNPFEGFGGFNAQNINFDFGGGFGDIFDGIFGGGFSNSRKNTPNRGRDIEVNLEIGFKEAIFGTETEISLNIDDECHVCHGSGGDPNFGTKTCPECKGSGQQVRVTQTLFGPIQQSTVCHTCDGKGEIPEKECQECKGSGITKDKQSIKLKIPAGIDDGATIRLSGRGEAIKNGEKGDLYVNISVKPDKKFTREGNLILSEEHISMVDAALGGEIEVQTIDGKLTMKIPAGTQSHTDFKLSGHGVPYMKTDKRGAHIITIIVDTPTKLSKKQKELLKDFKANHKTGFFG</sequence>
<dbReference type="SUPFAM" id="SSF46565">
    <property type="entry name" value="Chaperone J-domain"/>
    <property type="match status" value="1"/>
</dbReference>
<feature type="repeat" description="CXXCXGXG motif" evidence="6">
    <location>
        <begin position="151"/>
        <end position="158"/>
    </location>
</feature>
<dbReference type="PANTHER" id="PTHR43096:SF52">
    <property type="entry name" value="DNAJ HOMOLOG 1, MITOCHONDRIAL-RELATED"/>
    <property type="match status" value="1"/>
</dbReference>
<evidence type="ECO:0000256" key="1">
    <source>
        <dbReference type="ARBA" id="ARBA00022723"/>
    </source>
</evidence>
<dbReference type="Gene3D" id="1.10.287.110">
    <property type="entry name" value="DnaJ domain"/>
    <property type="match status" value="1"/>
</dbReference>
<feature type="binding site" evidence="6">
    <location>
        <position position="168"/>
    </location>
    <ligand>
        <name>Zn(2+)</name>
        <dbReference type="ChEBI" id="CHEBI:29105"/>
        <label>2</label>
    </ligand>
</feature>
<dbReference type="PANTHER" id="PTHR43096">
    <property type="entry name" value="DNAJ HOMOLOG 1, MITOCHONDRIAL-RELATED"/>
    <property type="match status" value="1"/>
</dbReference>
<dbReference type="RefSeq" id="WP_129718503.1">
    <property type="nucleotide sequence ID" value="NZ_PRLK01000001.1"/>
</dbReference>
<keyword evidence="6" id="KW-0235">DNA replication</keyword>
<feature type="zinc finger region" description="CR-type" evidence="7">
    <location>
        <begin position="138"/>
        <end position="220"/>
    </location>
</feature>
<feature type="binding site" evidence="6">
    <location>
        <position position="151"/>
    </location>
    <ligand>
        <name>Zn(2+)</name>
        <dbReference type="ChEBI" id="CHEBI:29105"/>
        <label>1</label>
    </ligand>
</feature>
<dbReference type="NCBIfam" id="NF008035">
    <property type="entry name" value="PRK10767.1"/>
    <property type="match status" value="1"/>
</dbReference>
<comment type="function">
    <text evidence="6">Participates actively in the response to hyperosmotic and heat shock by preventing the aggregation of stress-denatured proteins and by disaggregating proteins, also in an autonomous, DnaK-independent fashion. Unfolded proteins bind initially to DnaJ; upon interaction with the DnaJ-bound protein, DnaK hydrolyzes its bound ATP, resulting in the formation of a stable complex. GrpE releases ADP from DnaK; ATP binding to DnaK triggers the release of the substrate protein, thus completing the reaction cycle. Several rounds of ATP-dependent interactions between DnaJ, DnaK and GrpE are required for fully efficient folding. Also involved, together with DnaK and GrpE, in the DNA replication of plasmids through activation of initiation proteins.</text>
</comment>
<dbReference type="InterPro" id="IPR036410">
    <property type="entry name" value="HSP_DnaJ_Cys-rich_dom_sf"/>
</dbReference>
<feature type="repeat" description="CXXCXGXG motif" evidence="6">
    <location>
        <begin position="194"/>
        <end position="201"/>
    </location>
</feature>
<evidence type="ECO:0000313" key="10">
    <source>
        <dbReference type="EMBL" id="RYC72970.1"/>
    </source>
</evidence>
<proteinExistence type="inferred from homology"/>
<feature type="domain" description="J" evidence="8">
    <location>
        <begin position="5"/>
        <end position="66"/>
    </location>
</feature>
<dbReference type="Pfam" id="PF01556">
    <property type="entry name" value="DnaJ_C"/>
    <property type="match status" value="1"/>
</dbReference>
<feature type="repeat" description="CXXCXGXG motif" evidence="6">
    <location>
        <begin position="208"/>
        <end position="215"/>
    </location>
</feature>
<dbReference type="Gene3D" id="2.60.260.20">
    <property type="entry name" value="Urease metallochaperone UreE, N-terminal domain"/>
    <property type="match status" value="2"/>
</dbReference>
<evidence type="ECO:0000313" key="11">
    <source>
        <dbReference type="Proteomes" id="UP001190925"/>
    </source>
</evidence>
<keyword evidence="4 6" id="KW-0862">Zinc</keyword>
<dbReference type="PROSITE" id="PS00636">
    <property type="entry name" value="DNAJ_1"/>
    <property type="match status" value="1"/>
</dbReference>
<gene>
    <name evidence="10" type="primary">dnaJ_1</name>
    <name evidence="6" type="synonym">dnaJ</name>
    <name evidence="10" type="ORF">G6CMJM_00074</name>
</gene>
<dbReference type="Pfam" id="PF00684">
    <property type="entry name" value="DnaJ_CXXCXGXG"/>
    <property type="match status" value="1"/>
</dbReference>
<reference evidence="10 11" key="1">
    <citation type="journal article" date="2018" name="bioRxiv">
        <title>Evidence of independent acquisition and adaption of ultra-small bacteria to human hosts across the highly diverse yet reduced genomes of the phylum Saccharibacteria.</title>
        <authorList>
            <person name="McLean J.S."/>
            <person name="Bor B."/>
            <person name="To T.T."/>
            <person name="Liu Q."/>
            <person name="Kearns K.A."/>
            <person name="Solden L.M."/>
            <person name="Wrighton K.C."/>
            <person name="He X."/>
            <person name="Shi W."/>
        </authorList>
    </citation>
    <scope>NUCLEOTIDE SEQUENCE [LARGE SCALE GENOMIC DNA]</scope>
    <source>
        <strain evidence="10 11">TM7_CMJM_G6_1_HOT_870</strain>
    </source>
</reference>
<dbReference type="Proteomes" id="UP001190925">
    <property type="component" value="Unassembled WGS sequence"/>
</dbReference>
<dbReference type="PRINTS" id="PR00625">
    <property type="entry name" value="JDOMAIN"/>
</dbReference>
<dbReference type="PROSITE" id="PS51188">
    <property type="entry name" value="ZF_CR"/>
    <property type="match status" value="1"/>
</dbReference>
<comment type="similarity">
    <text evidence="6">Belongs to the DnaJ family.</text>
</comment>
<evidence type="ECO:0000259" key="8">
    <source>
        <dbReference type="PROSITE" id="PS50076"/>
    </source>
</evidence>
<dbReference type="Pfam" id="PF00226">
    <property type="entry name" value="DnaJ"/>
    <property type="match status" value="1"/>
</dbReference>
<keyword evidence="5 6" id="KW-0143">Chaperone</keyword>
<reference evidence="10 11" key="2">
    <citation type="journal article" date="2020" name="Cell Rep.">
        <title>Acquisition and Adaptation of Ultra-small Parasitic Reduced Genome Bacteria to Mammalian Hosts.</title>
        <authorList>
            <person name="McLean J.S."/>
            <person name="Bor B."/>
            <person name="Kerns K.A."/>
            <person name="Liu Q."/>
            <person name="To T.T."/>
            <person name="Solden L."/>
            <person name="Hendrickson E.L."/>
            <person name="Wrighton K."/>
            <person name="Shi W."/>
            <person name="He X."/>
        </authorList>
    </citation>
    <scope>NUCLEOTIDE SEQUENCE [LARGE SCALE GENOMIC DNA]</scope>
    <source>
        <strain evidence="10 11">TM7_CMJM_G6_1_HOT_870</strain>
    </source>
</reference>
<evidence type="ECO:0000256" key="7">
    <source>
        <dbReference type="PROSITE-ProRule" id="PRU00546"/>
    </source>
</evidence>
<evidence type="ECO:0000259" key="9">
    <source>
        <dbReference type="PROSITE" id="PS51188"/>
    </source>
</evidence>
<dbReference type="SUPFAM" id="SSF49493">
    <property type="entry name" value="HSP40/DnaJ peptide-binding domain"/>
    <property type="match status" value="2"/>
</dbReference>
<feature type="domain" description="CR-type" evidence="9">
    <location>
        <begin position="138"/>
        <end position="220"/>
    </location>
</feature>
<comment type="caution">
    <text evidence="10">The sequence shown here is derived from an EMBL/GenBank/DDBJ whole genome shotgun (WGS) entry which is preliminary data.</text>
</comment>
<name>A0ABY0FKH9_9BACT</name>
<keyword evidence="1 6" id="KW-0479">Metal-binding</keyword>
<comment type="subunit">
    <text evidence="6">Homodimer.</text>
</comment>
<comment type="domain">
    <text evidence="6">The J domain is necessary and sufficient to stimulate DnaK ATPase activity. Zinc center 1 plays an important role in the autonomous, DnaK-independent chaperone activity of DnaJ. Zinc center 2 is essential for interaction with DnaK and for DnaJ activity.</text>
</comment>
<feature type="binding site" evidence="6">
    <location>
        <position position="197"/>
    </location>
    <ligand>
        <name>Zn(2+)</name>
        <dbReference type="ChEBI" id="CHEBI:29105"/>
        <label>2</label>
    </ligand>
</feature>
<comment type="cofactor">
    <cofactor evidence="6">
        <name>Zn(2+)</name>
        <dbReference type="ChEBI" id="CHEBI:29105"/>
    </cofactor>
    <text evidence="6">Binds 2 Zn(2+) ions per monomer.</text>
</comment>
<dbReference type="InterPro" id="IPR012724">
    <property type="entry name" value="DnaJ"/>
</dbReference>
<dbReference type="Gene3D" id="2.10.230.10">
    <property type="entry name" value="Heat shock protein DnaJ, cysteine-rich domain"/>
    <property type="match status" value="1"/>
</dbReference>
<comment type="subcellular location">
    <subcellularLocation>
        <location evidence="6">Cytoplasm</location>
    </subcellularLocation>
</comment>
<organism evidence="10 11">
    <name type="scientific">Candidatus Nanogingivalis gingivitcus</name>
    <dbReference type="NCBI Taxonomy" id="2171992"/>
    <lineage>
        <taxon>Bacteria</taxon>
        <taxon>Candidatus Saccharimonadota</taxon>
        <taxon>Candidatus Nanosyncoccalia</taxon>
        <taxon>Candidatus Nanogingivales</taxon>
        <taxon>Candidatus Nanogingivalaceae</taxon>
        <taxon>Candidatus Nanogingivalis</taxon>
    </lineage>
</organism>
<keyword evidence="6" id="KW-0346">Stress response</keyword>
<feature type="binding site" evidence="6">
    <location>
        <position position="154"/>
    </location>
    <ligand>
        <name>Zn(2+)</name>
        <dbReference type="ChEBI" id="CHEBI:29105"/>
        <label>1</label>
    </ligand>
</feature>
<keyword evidence="2 6" id="KW-0677">Repeat</keyword>
<feature type="binding site" evidence="6">
    <location>
        <position position="211"/>
    </location>
    <ligand>
        <name>Zn(2+)</name>
        <dbReference type="ChEBI" id="CHEBI:29105"/>
        <label>1</label>
    </ligand>
</feature>
<dbReference type="InterPro" id="IPR036869">
    <property type="entry name" value="J_dom_sf"/>
</dbReference>
<evidence type="ECO:0000256" key="4">
    <source>
        <dbReference type="ARBA" id="ARBA00022833"/>
    </source>
</evidence>
<dbReference type="InterPro" id="IPR001305">
    <property type="entry name" value="HSP_DnaJ_Cys-rich_dom"/>
</dbReference>
<dbReference type="InterPro" id="IPR001623">
    <property type="entry name" value="DnaJ_domain"/>
</dbReference>
<dbReference type="PROSITE" id="PS50076">
    <property type="entry name" value="DNAJ_2"/>
    <property type="match status" value="1"/>
</dbReference>
<dbReference type="InterPro" id="IPR018253">
    <property type="entry name" value="DnaJ_domain_CS"/>
</dbReference>
<feature type="binding site" evidence="6">
    <location>
        <position position="194"/>
    </location>
    <ligand>
        <name>Zn(2+)</name>
        <dbReference type="ChEBI" id="CHEBI:29105"/>
        <label>2</label>
    </ligand>
</feature>
<protein>
    <recommendedName>
        <fullName evidence="6">Chaperone protein DnaJ</fullName>
    </recommendedName>
</protein>
<dbReference type="CDD" id="cd10747">
    <property type="entry name" value="DnaJ_C"/>
    <property type="match status" value="1"/>
</dbReference>
<feature type="binding site" evidence="6">
    <location>
        <position position="208"/>
    </location>
    <ligand>
        <name>Zn(2+)</name>
        <dbReference type="ChEBI" id="CHEBI:29105"/>
        <label>1</label>
    </ligand>
</feature>
<accession>A0ABY0FKH9</accession>
<dbReference type="InterPro" id="IPR008971">
    <property type="entry name" value="HSP40/DnaJ_pept-bd"/>
</dbReference>
<evidence type="ECO:0000256" key="6">
    <source>
        <dbReference type="HAMAP-Rule" id="MF_01152"/>
    </source>
</evidence>
<feature type="binding site" evidence="6">
    <location>
        <position position="171"/>
    </location>
    <ligand>
        <name>Zn(2+)</name>
        <dbReference type="ChEBI" id="CHEBI:29105"/>
        <label>2</label>
    </ligand>
</feature>
<dbReference type="EMBL" id="PRLK01000001">
    <property type="protein sequence ID" value="RYC72970.1"/>
    <property type="molecule type" value="Genomic_DNA"/>
</dbReference>
<dbReference type="CDD" id="cd06257">
    <property type="entry name" value="DnaJ"/>
    <property type="match status" value="1"/>
</dbReference>
<evidence type="ECO:0000256" key="5">
    <source>
        <dbReference type="ARBA" id="ARBA00023186"/>
    </source>
</evidence>